<dbReference type="AlphaFoldDB" id="A0A5N5W8T7"/>
<keyword evidence="4" id="KW-1185">Reference proteome</keyword>
<feature type="domain" description="Phosphodiester glycosidase" evidence="2">
    <location>
        <begin position="235"/>
        <end position="407"/>
    </location>
</feature>
<dbReference type="EMBL" id="VOKX01000026">
    <property type="protein sequence ID" value="KAB7845680.1"/>
    <property type="molecule type" value="Genomic_DNA"/>
</dbReference>
<dbReference type="PANTHER" id="PTHR40446:SF2">
    <property type="entry name" value="N-ACETYLGLUCOSAMINE-1-PHOSPHODIESTER ALPHA-N-ACETYLGLUCOSAMINIDASE"/>
    <property type="match status" value="1"/>
</dbReference>
<keyword evidence="3" id="KW-0378">Hydrolase</keyword>
<dbReference type="PROSITE" id="PS51257">
    <property type="entry name" value="PROKAR_LIPOPROTEIN"/>
    <property type="match status" value="1"/>
</dbReference>
<evidence type="ECO:0000256" key="1">
    <source>
        <dbReference type="SAM" id="SignalP"/>
    </source>
</evidence>
<protein>
    <submittedName>
        <fullName evidence="3">Phosphodiester glycosidase family protein</fullName>
    </submittedName>
</protein>
<feature type="chain" id="PRO_5039012382" evidence="1">
    <location>
        <begin position="26"/>
        <end position="409"/>
    </location>
</feature>
<sequence length="409" mass="41659">MRAVLTGLVAWASLVAGSCGATAWAGPDAGSGAPDALSLGAPAAVAPGVGYRECSLKGGHGPAHGHLLTVDLREKRVSVDLLYPGVVGARESVSRLADRRGAVGGVNGDFFNIAEEQHPGVEATGAPVGPAVAGGRALKSAVPDGQRFGPAMPRGVTTEDVLAVGTDRVARLDRLRFEGVVRSGDDELELSGFNQYALPVGGVGAYTPDWGTASRLRATCGTDTDRGAPCSRTTLEVTVRDGRVAAVSRRPGKGAIPRGSVVLLGRDGGARDLSRLEVGDRVEVSKRLRSREGAVSFALGGFPILRDGRALGGLDAATAAVRTAAGVADHGRRLYLLALDGRAEYRAGLTLAELAAAMRKLGAVDAFNLDGGGSSTLVTRGSGGRAAVRNHPSGGAERAVPNGIGVFVK</sequence>
<name>A0A5N5W8T7_STRMB</name>
<organism evidence="3 4">
    <name type="scientific">Streptomyces mobaraensis</name>
    <name type="common">Streptoverticillium mobaraense</name>
    <dbReference type="NCBI Taxonomy" id="35621"/>
    <lineage>
        <taxon>Bacteria</taxon>
        <taxon>Bacillati</taxon>
        <taxon>Actinomycetota</taxon>
        <taxon>Actinomycetes</taxon>
        <taxon>Kitasatosporales</taxon>
        <taxon>Streptomycetaceae</taxon>
        <taxon>Streptomyces</taxon>
    </lineage>
</organism>
<reference evidence="3 4" key="1">
    <citation type="journal article" date="2019" name="Microb. Cell Fact.">
        <title>Exploring novel herbicidin analogues by transcriptional regulator overexpression and MS/MS molecular networking.</title>
        <authorList>
            <person name="Shi Y."/>
            <person name="Gu R."/>
            <person name="Li Y."/>
            <person name="Wang X."/>
            <person name="Ren W."/>
            <person name="Li X."/>
            <person name="Wang L."/>
            <person name="Xie Y."/>
            <person name="Hong B."/>
        </authorList>
    </citation>
    <scope>NUCLEOTIDE SEQUENCE [LARGE SCALE GENOMIC DNA]</scope>
    <source>
        <strain evidence="3 4">US-43</strain>
    </source>
</reference>
<feature type="signal peptide" evidence="1">
    <location>
        <begin position="1"/>
        <end position="25"/>
    </location>
</feature>
<keyword evidence="1" id="KW-0732">Signal</keyword>
<gene>
    <name evidence="3" type="ORF">FRZ00_13780</name>
</gene>
<dbReference type="GO" id="GO:0016798">
    <property type="term" value="F:hydrolase activity, acting on glycosyl bonds"/>
    <property type="evidence" value="ECO:0007669"/>
    <property type="project" value="UniProtKB-KW"/>
</dbReference>
<proteinExistence type="predicted"/>
<dbReference type="Proteomes" id="UP000327000">
    <property type="component" value="Unassembled WGS sequence"/>
</dbReference>
<accession>A0A5N5W8T7</accession>
<dbReference type="OrthoDB" id="9809781at2"/>
<keyword evidence="3" id="KW-0326">Glycosidase</keyword>
<dbReference type="InterPro" id="IPR018711">
    <property type="entry name" value="NAGPA"/>
</dbReference>
<dbReference type="PANTHER" id="PTHR40446">
    <property type="entry name" value="N-ACETYLGLUCOSAMINE-1-PHOSPHODIESTER ALPHA-N-ACETYLGLUCOSAMINIDASE"/>
    <property type="match status" value="1"/>
</dbReference>
<evidence type="ECO:0000259" key="2">
    <source>
        <dbReference type="Pfam" id="PF09992"/>
    </source>
</evidence>
<dbReference type="Pfam" id="PF09992">
    <property type="entry name" value="NAGPA"/>
    <property type="match status" value="1"/>
</dbReference>
<comment type="caution">
    <text evidence="3">The sequence shown here is derived from an EMBL/GenBank/DDBJ whole genome shotgun (WGS) entry which is preliminary data.</text>
</comment>
<evidence type="ECO:0000313" key="4">
    <source>
        <dbReference type="Proteomes" id="UP000327000"/>
    </source>
</evidence>
<evidence type="ECO:0000313" key="3">
    <source>
        <dbReference type="EMBL" id="KAB7845680.1"/>
    </source>
</evidence>